<organism evidence="1 2">
    <name type="scientific">Megalodesulfovibrio gigas (strain ATCC 19364 / DSM 1382 / NCIMB 9332 / VKM B-1759)</name>
    <name type="common">Desulfovibrio gigas</name>
    <dbReference type="NCBI Taxonomy" id="1121448"/>
    <lineage>
        <taxon>Bacteria</taxon>
        <taxon>Pseudomonadati</taxon>
        <taxon>Thermodesulfobacteriota</taxon>
        <taxon>Desulfovibrionia</taxon>
        <taxon>Desulfovibrionales</taxon>
        <taxon>Desulfovibrionaceae</taxon>
        <taxon>Megalodesulfovibrio</taxon>
    </lineage>
</organism>
<evidence type="ECO:0008006" key="3">
    <source>
        <dbReference type="Google" id="ProtNLM"/>
    </source>
</evidence>
<name>T2G9T8_MEGG1</name>
<dbReference type="EMBL" id="CP006585">
    <property type="protein sequence ID" value="AGW12891.1"/>
    <property type="molecule type" value="Genomic_DNA"/>
</dbReference>
<dbReference type="HOGENOM" id="CLU_079362_0_0_7"/>
<evidence type="ECO:0000313" key="2">
    <source>
        <dbReference type="Proteomes" id="UP000016587"/>
    </source>
</evidence>
<dbReference type="SUPFAM" id="SSF109604">
    <property type="entry name" value="HD-domain/PDEase-like"/>
    <property type="match status" value="1"/>
</dbReference>
<dbReference type="AlphaFoldDB" id="T2G9T8"/>
<dbReference type="PATRIC" id="fig|1121448.10.peg.1017"/>
<dbReference type="RefSeq" id="WP_021759627.1">
    <property type="nucleotide sequence ID" value="NC_022444.1"/>
</dbReference>
<accession>T2G9T8</accession>
<keyword evidence="2" id="KW-1185">Reference proteome</keyword>
<dbReference type="Proteomes" id="UP000016587">
    <property type="component" value="Chromosome"/>
</dbReference>
<dbReference type="InterPro" id="IPR003607">
    <property type="entry name" value="HD/PDEase_dom"/>
</dbReference>
<dbReference type="STRING" id="1121448.DGI_1014"/>
<dbReference type="OrthoDB" id="188290at2"/>
<protein>
    <recommendedName>
        <fullName evidence="3">HD/PDEase domain-containing protein</fullName>
    </recommendedName>
</protein>
<dbReference type="KEGG" id="dgg:DGI_1014"/>
<reference evidence="2" key="2">
    <citation type="submission" date="2013-07" db="EMBL/GenBank/DDBJ databases">
        <authorList>
            <person name="Morais-Silva F.O."/>
            <person name="Rezende A.M."/>
            <person name="Pimentel C."/>
            <person name="Resende D.M."/>
            <person name="Santos C.I."/>
            <person name="Clemente C."/>
            <person name="de Oliveira L.M."/>
            <person name="da Silva S.M."/>
            <person name="Costa D.A."/>
            <person name="Varela-Raposo A."/>
            <person name="Horacio E.C.A."/>
            <person name="Matos M."/>
            <person name="Flores O."/>
            <person name="Ruiz J.C."/>
            <person name="Rodrigues-Pousada C."/>
        </authorList>
    </citation>
    <scope>NUCLEOTIDE SEQUENCE [LARGE SCALE GENOMIC DNA]</scope>
    <source>
        <strain evidence="2">ATCC 19364 / DSM 1382 / NCIMB 9332 / VKM B-1759</strain>
    </source>
</reference>
<sequence length="298" mass="33595">MEGRCSKLHTLVDAEDPAAVLAEVQLLLDAMAMPEMLPQTAQIYRDVVRLFHGEYPGYRASNTKYHNLEHTSAVLLAAIRLAHGAQAEGLALSARGVGLLMTCALFHDAGLIQTEDDTEGTGAKYTVGHEARSIRMLAEYAAAHNLPEEDARDGAHIIACTIMDKAVAEIPFRTEELAALGRMLGVADLYAQMADRAYLEKLFLLYREFEEAGVAGFDSELMLLEKTEGFYENIVKRRLAEELGSMHRLMRSHFRVRHGLDADPYEEAIRKNIEYLKLVLEETRRIYRERFRRGGIIW</sequence>
<evidence type="ECO:0000313" key="1">
    <source>
        <dbReference type="EMBL" id="AGW12891.1"/>
    </source>
</evidence>
<dbReference type="Gene3D" id="1.10.3210.10">
    <property type="entry name" value="Hypothetical protein af1432"/>
    <property type="match status" value="1"/>
</dbReference>
<proteinExistence type="predicted"/>
<gene>
    <name evidence="1" type="ORF">DGI_1014</name>
</gene>
<dbReference type="CDD" id="cd00077">
    <property type="entry name" value="HDc"/>
    <property type="match status" value="1"/>
</dbReference>
<reference evidence="1 2" key="1">
    <citation type="journal article" date="2013" name="J. Bacteriol.">
        <title>Roles of HynAB and Ech, the only two hydrogenases found in the model sulfate reducer Desulfovibrio gigas.</title>
        <authorList>
            <person name="Morais-Silva F.O."/>
            <person name="Santos C.I."/>
            <person name="Rodrigues R."/>
            <person name="Pereira I.A."/>
            <person name="Rodrigues-Pousada C."/>
        </authorList>
    </citation>
    <scope>NUCLEOTIDE SEQUENCE [LARGE SCALE GENOMIC DNA]</scope>
    <source>
        <strain evidence="2">ATCC 19364 / DSM 1382 / NCIMB 9332 / VKM B-1759</strain>
    </source>
</reference>
<dbReference type="eggNOG" id="ENOG502Z8JT">
    <property type="taxonomic scope" value="Bacteria"/>
</dbReference>